<protein>
    <submittedName>
        <fullName evidence="1">Uncharacterized protein</fullName>
    </submittedName>
</protein>
<organism evidence="1">
    <name type="scientific">Arundo donax</name>
    <name type="common">Giant reed</name>
    <name type="synonym">Donax arundinaceus</name>
    <dbReference type="NCBI Taxonomy" id="35708"/>
    <lineage>
        <taxon>Eukaryota</taxon>
        <taxon>Viridiplantae</taxon>
        <taxon>Streptophyta</taxon>
        <taxon>Embryophyta</taxon>
        <taxon>Tracheophyta</taxon>
        <taxon>Spermatophyta</taxon>
        <taxon>Magnoliopsida</taxon>
        <taxon>Liliopsida</taxon>
        <taxon>Poales</taxon>
        <taxon>Poaceae</taxon>
        <taxon>PACMAD clade</taxon>
        <taxon>Arundinoideae</taxon>
        <taxon>Arundineae</taxon>
        <taxon>Arundo</taxon>
    </lineage>
</organism>
<reference evidence="1" key="1">
    <citation type="submission" date="2014-09" db="EMBL/GenBank/DDBJ databases">
        <authorList>
            <person name="Magalhaes I.L.F."/>
            <person name="Oliveira U."/>
            <person name="Santos F.R."/>
            <person name="Vidigal T.H.D.A."/>
            <person name="Brescovit A.D."/>
            <person name="Santos A.J."/>
        </authorList>
    </citation>
    <scope>NUCLEOTIDE SEQUENCE</scope>
    <source>
        <tissue evidence="1">Shoot tissue taken approximately 20 cm above the soil surface</tissue>
    </source>
</reference>
<dbReference type="EMBL" id="GBRH01275523">
    <property type="protein sequence ID" value="JAD22372.1"/>
    <property type="molecule type" value="Transcribed_RNA"/>
</dbReference>
<evidence type="ECO:0000313" key="1">
    <source>
        <dbReference type="EMBL" id="JAD22372.1"/>
    </source>
</evidence>
<name>A0A0A8YHX4_ARUDO</name>
<proteinExistence type="predicted"/>
<dbReference type="AlphaFoldDB" id="A0A0A8YHX4"/>
<sequence>MYPRLLYCNSGSNWRKRYLLATNSESSWLLLAYCFFSRS</sequence>
<reference evidence="1" key="2">
    <citation type="journal article" date="2015" name="Data Brief">
        <title>Shoot transcriptome of the giant reed, Arundo donax.</title>
        <authorList>
            <person name="Barrero R.A."/>
            <person name="Guerrero F.D."/>
            <person name="Moolhuijzen P."/>
            <person name="Goolsby J.A."/>
            <person name="Tidwell J."/>
            <person name="Bellgard S.E."/>
            <person name="Bellgard M.I."/>
        </authorList>
    </citation>
    <scope>NUCLEOTIDE SEQUENCE</scope>
    <source>
        <tissue evidence="1">Shoot tissue taken approximately 20 cm above the soil surface</tissue>
    </source>
</reference>
<accession>A0A0A8YHX4</accession>